<dbReference type="PANTHER" id="PTHR42695:SF6">
    <property type="entry name" value="GLUTAMINE AMIDOTRANSFERASE DOMAIN-CONTAINING PROTEIN"/>
    <property type="match status" value="1"/>
</dbReference>
<reference evidence="1" key="1">
    <citation type="submission" date="2021-01" db="EMBL/GenBank/DDBJ databases">
        <authorList>
            <consortium name="Aspergillus chevalieri M1 genome sequencing consortium"/>
            <person name="Kazuki M."/>
            <person name="Futagami T."/>
        </authorList>
    </citation>
    <scope>NUCLEOTIDE SEQUENCE</scope>
    <source>
        <strain evidence="1">M1</strain>
    </source>
</reference>
<dbReference type="AlphaFoldDB" id="A0A7R7VVE0"/>
<accession>A0A7R7VVE0</accession>
<dbReference type="EMBL" id="AP024422">
    <property type="protein sequence ID" value="BCR91512.1"/>
    <property type="molecule type" value="Genomic_DNA"/>
</dbReference>
<dbReference type="Gene3D" id="3.40.50.880">
    <property type="match status" value="1"/>
</dbReference>
<sequence length="316" mass="35037">MVQVHIAVLDTDVPCYRVYAKRGLYSSQFRRLLQGAAKRLNQSSQPLKHGKLDVHVTAFDVIGGSLPSLGCLRADSLSGRDPYIDAQPKPIDAILVTGAAAASYDDLFWIPPLQSFLQTVYTKFPLVKIFGSCFGHQLIAKALLGSDEQSMGEESSVKVCVQPMQHGHEIGVQPISLNPEFAWKFPPLHRFLPSSPFQIQLIHGDAVVSYLQAATDRREPDVSLPERWINVGSSELCSIQGLYYPGRVLTLQGHFEFDAFATAELCHQFAHAFKWPLSLLASHLDQIHRSSRPDEEDDDDSRVAAEVVLLFLAGED</sequence>
<dbReference type="GO" id="GO:0005634">
    <property type="term" value="C:nucleus"/>
    <property type="evidence" value="ECO:0007669"/>
    <property type="project" value="TreeGrafter"/>
</dbReference>
<dbReference type="InterPro" id="IPR029062">
    <property type="entry name" value="Class_I_gatase-like"/>
</dbReference>
<gene>
    <name evidence="1" type="ORF">ACHE_70355A</name>
</gene>
<dbReference type="KEGG" id="ache:ACHE_70355A"/>
<protein>
    <recommendedName>
        <fullName evidence="3">Class I glutamine amidotransferase-like protein</fullName>
    </recommendedName>
</protein>
<dbReference type="PANTHER" id="PTHR42695">
    <property type="entry name" value="GLUTAMINE AMIDOTRANSFERASE YLR126C-RELATED"/>
    <property type="match status" value="1"/>
</dbReference>
<dbReference type="InterPro" id="IPR044992">
    <property type="entry name" value="ChyE-like"/>
</dbReference>
<evidence type="ECO:0000313" key="1">
    <source>
        <dbReference type="EMBL" id="BCR91512.1"/>
    </source>
</evidence>
<dbReference type="CDD" id="cd01741">
    <property type="entry name" value="GATase1_1"/>
    <property type="match status" value="1"/>
</dbReference>
<dbReference type="SUPFAM" id="SSF52317">
    <property type="entry name" value="Class I glutamine amidotransferase-like"/>
    <property type="match status" value="1"/>
</dbReference>
<dbReference type="GO" id="GO:0005829">
    <property type="term" value="C:cytosol"/>
    <property type="evidence" value="ECO:0007669"/>
    <property type="project" value="TreeGrafter"/>
</dbReference>
<keyword evidence="2" id="KW-1185">Reference proteome</keyword>
<reference evidence="1" key="2">
    <citation type="submission" date="2021-02" db="EMBL/GenBank/DDBJ databases">
        <title>Aspergillus chevalieri M1 genome sequence.</title>
        <authorList>
            <person name="Kadooka C."/>
            <person name="Mori K."/>
            <person name="Futagami T."/>
        </authorList>
    </citation>
    <scope>NUCLEOTIDE SEQUENCE</scope>
    <source>
        <strain evidence="1">M1</strain>
    </source>
</reference>
<evidence type="ECO:0008006" key="3">
    <source>
        <dbReference type="Google" id="ProtNLM"/>
    </source>
</evidence>
<evidence type="ECO:0000313" key="2">
    <source>
        <dbReference type="Proteomes" id="UP000637239"/>
    </source>
</evidence>
<dbReference type="GeneID" id="66985870"/>
<proteinExistence type="predicted"/>
<dbReference type="Proteomes" id="UP000637239">
    <property type="component" value="Chromosome 7"/>
</dbReference>
<organism evidence="1 2">
    <name type="scientific">Aspergillus chevalieri</name>
    <name type="common">Eurotium chevalieri</name>
    <dbReference type="NCBI Taxonomy" id="182096"/>
    <lineage>
        <taxon>Eukaryota</taxon>
        <taxon>Fungi</taxon>
        <taxon>Dikarya</taxon>
        <taxon>Ascomycota</taxon>
        <taxon>Pezizomycotina</taxon>
        <taxon>Eurotiomycetes</taxon>
        <taxon>Eurotiomycetidae</taxon>
        <taxon>Eurotiales</taxon>
        <taxon>Aspergillaceae</taxon>
        <taxon>Aspergillus</taxon>
        <taxon>Aspergillus subgen. Aspergillus</taxon>
    </lineage>
</organism>
<name>A0A7R7VVE0_ASPCH</name>
<dbReference type="RefSeq" id="XP_043140034.1">
    <property type="nucleotide sequence ID" value="XM_043282679.1"/>
</dbReference>